<evidence type="ECO:0000256" key="9">
    <source>
        <dbReference type="ARBA" id="ARBA00035304"/>
    </source>
</evidence>
<dbReference type="InterPro" id="IPR029338">
    <property type="entry name" value="TSSC4"/>
</dbReference>
<feature type="compositionally biased region" description="Basic and acidic residues" evidence="11">
    <location>
        <begin position="56"/>
        <end position="65"/>
    </location>
</feature>
<evidence type="ECO:0000256" key="7">
    <source>
        <dbReference type="ARBA" id="ARBA00023187"/>
    </source>
</evidence>
<keyword evidence="7" id="KW-0508">mRNA splicing</keyword>
<dbReference type="Pfam" id="PF15264">
    <property type="entry name" value="TSSC4"/>
    <property type="match status" value="1"/>
</dbReference>
<evidence type="ECO:0000256" key="3">
    <source>
        <dbReference type="ARBA" id="ARBA00010362"/>
    </source>
</evidence>
<dbReference type="GO" id="GO:0006397">
    <property type="term" value="P:mRNA processing"/>
    <property type="evidence" value="ECO:0007669"/>
    <property type="project" value="UniProtKB-KW"/>
</dbReference>
<keyword evidence="6" id="KW-0747">Spliceosome</keyword>
<evidence type="ECO:0000256" key="6">
    <source>
        <dbReference type="ARBA" id="ARBA00022728"/>
    </source>
</evidence>
<keyword evidence="8" id="KW-0539">Nucleus</keyword>
<keyword evidence="5" id="KW-0507">mRNA processing</keyword>
<evidence type="ECO:0000256" key="5">
    <source>
        <dbReference type="ARBA" id="ARBA00022664"/>
    </source>
</evidence>
<gene>
    <name evidence="12" type="ORF">GSOID_T00024049001</name>
</gene>
<comment type="subcellular location">
    <subcellularLocation>
        <location evidence="2">Cytoplasm</location>
    </subcellularLocation>
    <subcellularLocation>
        <location evidence="1">Nucleus</location>
    </subcellularLocation>
</comment>
<evidence type="ECO:0000256" key="2">
    <source>
        <dbReference type="ARBA" id="ARBA00004496"/>
    </source>
</evidence>
<organism evidence="12">
    <name type="scientific">Oikopleura dioica</name>
    <name type="common">Tunicate</name>
    <dbReference type="NCBI Taxonomy" id="34765"/>
    <lineage>
        <taxon>Eukaryota</taxon>
        <taxon>Metazoa</taxon>
        <taxon>Chordata</taxon>
        <taxon>Tunicata</taxon>
        <taxon>Appendicularia</taxon>
        <taxon>Copelata</taxon>
        <taxon>Oikopleuridae</taxon>
        <taxon>Oikopleura</taxon>
    </lineage>
</organism>
<dbReference type="EMBL" id="FN656755">
    <property type="protein sequence ID" value="CBY41950.1"/>
    <property type="molecule type" value="Genomic_DNA"/>
</dbReference>
<feature type="region of interest" description="Disordered" evidence="11">
    <location>
        <begin position="188"/>
        <end position="218"/>
    </location>
</feature>
<comment type="function">
    <text evidence="10">Protein associated with the U5 snRNP, during its maturation and its post-splicing recycling and which is required for spliceosomal tri-snRNP complex assembly in the nucleus. Has a molecular sequestering activity and transiently hinders SNRNP200 binding sites for constitutive splicing factors that intervene later during the assembly of the spliceosome and splicing. Together with its molecular sequestering activity, may also function as a molecular adapter and placeholder, coordinating the assembly of the U5 snRNP and its association with the U4/U6 di-snRNP.</text>
</comment>
<evidence type="ECO:0000256" key="10">
    <source>
        <dbReference type="ARBA" id="ARBA00045970"/>
    </source>
</evidence>
<sequence>MSDCETKSTEYKSKKSALESAIDTAIASGAKTRIGVKEAPSLEDLDSFGKKKCISIKEHQFEKPNSRPPRKRRSPRVPSHVKNPEKFKKYDLSDVSLSSAQDNKKAALAFLADIRDRKMPKEDPYDEERDGKLVFKKPTAISSSKSKSSDKSKKSSDRPGVEITHLEHDWKEEFEAKAEAKIVETVSKALEKETSDNTTFAKKTRRKNIRKRVESDDE</sequence>
<name>E4Z2M2_OIKDI</name>
<evidence type="ECO:0000256" key="8">
    <source>
        <dbReference type="ARBA" id="ARBA00023242"/>
    </source>
</evidence>
<feature type="region of interest" description="Disordered" evidence="11">
    <location>
        <begin position="56"/>
        <end position="85"/>
    </location>
</feature>
<comment type="similarity">
    <text evidence="3">Belongs to the TSSC4 family.</text>
</comment>
<dbReference type="PANTHER" id="PTHR13445">
    <property type="entry name" value="TUMOR SUPPRESSING SUBTRANSFERABLE CANDIDATE 4 TSSC4"/>
    <property type="match status" value="1"/>
</dbReference>
<dbReference type="GO" id="GO:0008380">
    <property type="term" value="P:RNA splicing"/>
    <property type="evidence" value="ECO:0007669"/>
    <property type="project" value="UniProtKB-KW"/>
</dbReference>
<feature type="region of interest" description="Disordered" evidence="11">
    <location>
        <begin position="117"/>
        <end position="169"/>
    </location>
</feature>
<feature type="compositionally biased region" description="Basic and acidic residues" evidence="11">
    <location>
        <begin position="117"/>
        <end position="133"/>
    </location>
</feature>
<feature type="compositionally biased region" description="Basic and acidic residues" evidence="11">
    <location>
        <begin position="147"/>
        <end position="169"/>
    </location>
</feature>
<protein>
    <recommendedName>
        <fullName evidence="9">U5 small nuclear ribonucleoprotein TSSC4</fullName>
    </recommendedName>
</protein>
<evidence type="ECO:0000256" key="4">
    <source>
        <dbReference type="ARBA" id="ARBA00022490"/>
    </source>
</evidence>
<reference evidence="12" key="1">
    <citation type="journal article" date="2010" name="Science">
        <title>Plasticity of animal genome architecture unmasked by rapid evolution of a pelagic tunicate.</title>
        <authorList>
            <person name="Denoeud F."/>
            <person name="Henriet S."/>
            <person name="Mungpakdee S."/>
            <person name="Aury J.M."/>
            <person name="Da Silva C."/>
            <person name="Brinkmann H."/>
            <person name="Mikhaleva J."/>
            <person name="Olsen L.C."/>
            <person name="Jubin C."/>
            <person name="Canestro C."/>
            <person name="Bouquet J.M."/>
            <person name="Danks G."/>
            <person name="Poulain J."/>
            <person name="Campsteijn C."/>
            <person name="Adamski M."/>
            <person name="Cross I."/>
            <person name="Yadetie F."/>
            <person name="Muffato M."/>
            <person name="Louis A."/>
            <person name="Butcher S."/>
            <person name="Tsagkogeorga G."/>
            <person name="Konrad A."/>
            <person name="Singh S."/>
            <person name="Jensen M.F."/>
            <person name="Cong E.H."/>
            <person name="Eikeseth-Otteraa H."/>
            <person name="Noel B."/>
            <person name="Anthouard V."/>
            <person name="Porcel B.M."/>
            <person name="Kachouri-Lafond R."/>
            <person name="Nishino A."/>
            <person name="Ugolini M."/>
            <person name="Chourrout P."/>
            <person name="Nishida H."/>
            <person name="Aasland R."/>
            <person name="Huzurbazar S."/>
            <person name="Westhof E."/>
            <person name="Delsuc F."/>
            <person name="Lehrach H."/>
            <person name="Reinhardt R."/>
            <person name="Weissenbach J."/>
            <person name="Roy S.W."/>
            <person name="Artiguenave F."/>
            <person name="Postlethwait J.H."/>
            <person name="Manak J.R."/>
            <person name="Thompson E.M."/>
            <person name="Jaillon O."/>
            <person name="Du Pasquier L."/>
            <person name="Boudinot P."/>
            <person name="Liberles D.A."/>
            <person name="Volff J.N."/>
            <person name="Philippe H."/>
            <person name="Lenhard B."/>
            <person name="Roest Crollius H."/>
            <person name="Wincker P."/>
            <person name="Chourrout D."/>
        </authorList>
    </citation>
    <scope>NUCLEOTIDE SEQUENCE [LARGE SCALE GENOMIC DNA]</scope>
</reference>
<dbReference type="AlphaFoldDB" id="E4Z2M2"/>
<accession>E4Z2M2</accession>
<evidence type="ECO:0000256" key="11">
    <source>
        <dbReference type="SAM" id="MobiDB-lite"/>
    </source>
</evidence>
<dbReference type="GO" id="GO:0005681">
    <property type="term" value="C:spliceosomal complex"/>
    <property type="evidence" value="ECO:0007669"/>
    <property type="project" value="UniProtKB-KW"/>
</dbReference>
<keyword evidence="4" id="KW-0963">Cytoplasm</keyword>
<proteinExistence type="inferred from homology"/>
<evidence type="ECO:0000256" key="1">
    <source>
        <dbReference type="ARBA" id="ARBA00004123"/>
    </source>
</evidence>
<dbReference type="Proteomes" id="UP000011014">
    <property type="component" value="Unassembled WGS sequence"/>
</dbReference>
<dbReference type="GO" id="GO:0005737">
    <property type="term" value="C:cytoplasm"/>
    <property type="evidence" value="ECO:0007669"/>
    <property type="project" value="UniProtKB-SubCell"/>
</dbReference>
<dbReference type="PANTHER" id="PTHR13445:SF3">
    <property type="entry name" value="U5 SMALL NUCLEAR RIBONUCLEOPROTEIN TSSC4"/>
    <property type="match status" value="1"/>
</dbReference>
<evidence type="ECO:0000313" key="12">
    <source>
        <dbReference type="EMBL" id="CBY41950.1"/>
    </source>
</evidence>